<feature type="domain" description="Xylose isomerase-like TIM barrel" evidence="2">
    <location>
        <begin position="41"/>
        <end position="289"/>
    </location>
</feature>
<dbReference type="PANTHER" id="PTHR12110">
    <property type="entry name" value="HYDROXYPYRUVATE ISOMERASE"/>
    <property type="match status" value="1"/>
</dbReference>
<dbReference type="Gene3D" id="3.20.20.150">
    <property type="entry name" value="Divalent-metal-dependent TIM barrel enzymes"/>
    <property type="match status" value="1"/>
</dbReference>
<proteinExistence type="predicted"/>
<evidence type="ECO:0000259" key="2">
    <source>
        <dbReference type="Pfam" id="PF01261"/>
    </source>
</evidence>
<dbReference type="Pfam" id="PF01261">
    <property type="entry name" value="AP_endonuc_2"/>
    <property type="match status" value="1"/>
</dbReference>
<dbReference type="OrthoDB" id="104997at2"/>
<keyword evidence="1" id="KW-0119">Carbohydrate metabolism</keyword>
<reference evidence="3 4" key="1">
    <citation type="submission" date="2019-03" db="EMBL/GenBank/DDBJ databases">
        <title>Genomic analyses of the natural microbiome of Caenorhabditis elegans.</title>
        <authorList>
            <person name="Samuel B."/>
        </authorList>
    </citation>
    <scope>NUCLEOTIDE SEQUENCE [LARGE SCALE GENOMIC DNA]</scope>
    <source>
        <strain evidence="3 4">JUb65</strain>
    </source>
</reference>
<dbReference type="SUPFAM" id="SSF51658">
    <property type="entry name" value="Xylose isomerase-like"/>
    <property type="match status" value="1"/>
</dbReference>
<dbReference type="RefSeq" id="WP_133518357.1">
    <property type="nucleotide sequence ID" value="NZ_SNVW01000001.1"/>
</dbReference>
<dbReference type="InterPro" id="IPR036237">
    <property type="entry name" value="Xyl_isomerase-like_sf"/>
</dbReference>
<dbReference type="GO" id="GO:0016853">
    <property type="term" value="F:isomerase activity"/>
    <property type="evidence" value="ECO:0007669"/>
    <property type="project" value="UniProtKB-KW"/>
</dbReference>
<dbReference type="EMBL" id="SNVW01000001">
    <property type="protein sequence ID" value="TDN46477.1"/>
    <property type="molecule type" value="Genomic_DNA"/>
</dbReference>
<dbReference type="InterPro" id="IPR013022">
    <property type="entry name" value="Xyl_isomerase-like_TIM-brl"/>
</dbReference>
<dbReference type="AlphaFoldDB" id="A0A4R6DNL2"/>
<dbReference type="PANTHER" id="PTHR12110:SF41">
    <property type="entry name" value="INOSOSE DEHYDRATASE"/>
    <property type="match status" value="1"/>
</dbReference>
<dbReference type="InterPro" id="IPR050312">
    <property type="entry name" value="IolE/XylAMocC-like"/>
</dbReference>
<accession>A0A4R6DNL2</accession>
<dbReference type="STRING" id="2035.RU06_03525"/>
<comment type="caution">
    <text evidence="3">The sequence shown here is derived from an EMBL/GenBank/DDBJ whole genome shotgun (WGS) entry which is preliminary data.</text>
</comment>
<keyword evidence="3" id="KW-0413">Isomerase</keyword>
<evidence type="ECO:0000313" key="3">
    <source>
        <dbReference type="EMBL" id="TDN46477.1"/>
    </source>
</evidence>
<organism evidence="3 4">
    <name type="scientific">Curtobacterium flaccumfaciens</name>
    <dbReference type="NCBI Taxonomy" id="2035"/>
    <lineage>
        <taxon>Bacteria</taxon>
        <taxon>Bacillati</taxon>
        <taxon>Actinomycetota</taxon>
        <taxon>Actinomycetes</taxon>
        <taxon>Micrococcales</taxon>
        <taxon>Microbacteriaceae</taxon>
        <taxon>Curtobacterium</taxon>
    </lineage>
</organism>
<name>A0A4R6DNL2_9MICO</name>
<sequence length="295" mass="32202">MKFSVFTASTPDWTPSQAASTLAAQGWDGIEWRVVDDRPADGVEVPAGRSFWAGNKSTWQFTGIQDQVGEIARVTDAAGLEYSGIGGYQQASDHDGVETMLRVTSELGARQVRVTMPNYRAEKERSGATYGELFDRTRADLEWAADRAAELGVKALVELHHMTITPSASAALRLIDGLDPAHVGVIHDLGNLVIEGQEDHLAAFEMLGPYLAHAHVKNARWVDTGDTRSDGSTIWVNEWAPLRSGQASVSEYLDALRQVGYDGWVTIEDFSTDLPLETRTADNLAYLRSLVPVSA</sequence>
<protein>
    <submittedName>
        <fullName evidence="3">Sugar phosphate isomerase/epimerase</fullName>
    </submittedName>
</protein>
<dbReference type="Proteomes" id="UP000295764">
    <property type="component" value="Unassembled WGS sequence"/>
</dbReference>
<evidence type="ECO:0000256" key="1">
    <source>
        <dbReference type="ARBA" id="ARBA00023277"/>
    </source>
</evidence>
<gene>
    <name evidence="3" type="ORF">EDF64_101343</name>
</gene>
<evidence type="ECO:0000313" key="4">
    <source>
        <dbReference type="Proteomes" id="UP000295764"/>
    </source>
</evidence>